<accession>A0AAV4RLR8</accession>
<organism evidence="1 2">
    <name type="scientific">Caerostris darwini</name>
    <dbReference type="NCBI Taxonomy" id="1538125"/>
    <lineage>
        <taxon>Eukaryota</taxon>
        <taxon>Metazoa</taxon>
        <taxon>Ecdysozoa</taxon>
        <taxon>Arthropoda</taxon>
        <taxon>Chelicerata</taxon>
        <taxon>Arachnida</taxon>
        <taxon>Araneae</taxon>
        <taxon>Araneomorphae</taxon>
        <taxon>Entelegynae</taxon>
        <taxon>Araneoidea</taxon>
        <taxon>Araneidae</taxon>
        <taxon>Caerostris</taxon>
    </lineage>
</organism>
<name>A0AAV4RLR8_9ARAC</name>
<evidence type="ECO:0000313" key="1">
    <source>
        <dbReference type="EMBL" id="GIY22420.1"/>
    </source>
</evidence>
<comment type="caution">
    <text evidence="1">The sequence shown here is derived from an EMBL/GenBank/DDBJ whole genome shotgun (WGS) entry which is preliminary data.</text>
</comment>
<gene>
    <name evidence="1" type="ORF">CDAR_591231</name>
</gene>
<keyword evidence="2" id="KW-1185">Reference proteome</keyword>
<dbReference type="AlphaFoldDB" id="A0AAV4RLR8"/>
<proteinExistence type="predicted"/>
<dbReference type="Proteomes" id="UP001054837">
    <property type="component" value="Unassembled WGS sequence"/>
</dbReference>
<reference evidence="1 2" key="1">
    <citation type="submission" date="2021-06" db="EMBL/GenBank/DDBJ databases">
        <title>Caerostris darwini draft genome.</title>
        <authorList>
            <person name="Kono N."/>
            <person name="Arakawa K."/>
        </authorList>
    </citation>
    <scope>NUCLEOTIDE SEQUENCE [LARGE SCALE GENOMIC DNA]</scope>
</reference>
<dbReference type="EMBL" id="BPLQ01006436">
    <property type="protein sequence ID" value="GIY22420.1"/>
    <property type="molecule type" value="Genomic_DNA"/>
</dbReference>
<evidence type="ECO:0000313" key="2">
    <source>
        <dbReference type="Proteomes" id="UP001054837"/>
    </source>
</evidence>
<protein>
    <submittedName>
        <fullName evidence="1">Uncharacterized protein</fullName>
    </submittedName>
</protein>
<sequence length="124" mass="14491">MHFGKRETPFPTRLSQIIEVSHSSKSINYGSLNTEWVLSKGKGSFTRLHFNLARRHGFQTHFFFPSRFFGSLFSHGRKTLMKKGHNIPKMNDALEKLEFTSLLIPRLICTSHLRWRVRINSCVE</sequence>